<dbReference type="OrthoDB" id="6100950at2759"/>
<name>A0A5B6WSR6_9ROSI</name>
<dbReference type="SUPFAM" id="SSF56672">
    <property type="entry name" value="DNA/RNA polymerases"/>
    <property type="match status" value="1"/>
</dbReference>
<dbReference type="CDD" id="cd01647">
    <property type="entry name" value="RT_LTR"/>
    <property type="match status" value="1"/>
</dbReference>
<dbReference type="Gene3D" id="3.10.10.10">
    <property type="entry name" value="HIV Type 1 Reverse Transcriptase, subunit A, domain 1"/>
    <property type="match status" value="1"/>
</dbReference>
<dbReference type="Gene3D" id="3.30.70.270">
    <property type="match status" value="1"/>
</dbReference>
<dbReference type="CDD" id="cd00303">
    <property type="entry name" value="retropepsin_like"/>
    <property type="match status" value="1"/>
</dbReference>
<reference evidence="4" key="1">
    <citation type="journal article" date="2019" name="Plant Biotechnol. J.">
        <title>Genome sequencing of the Australian wild diploid species Gossypium australe highlights disease resistance and delayed gland morphogenesis.</title>
        <authorList>
            <person name="Cai Y."/>
            <person name="Cai X."/>
            <person name="Wang Q."/>
            <person name="Wang P."/>
            <person name="Zhang Y."/>
            <person name="Cai C."/>
            <person name="Xu Y."/>
            <person name="Wang K."/>
            <person name="Zhou Z."/>
            <person name="Wang C."/>
            <person name="Geng S."/>
            <person name="Li B."/>
            <person name="Dong Q."/>
            <person name="Hou Y."/>
            <person name="Wang H."/>
            <person name="Ai P."/>
            <person name="Liu Z."/>
            <person name="Yi F."/>
            <person name="Sun M."/>
            <person name="An G."/>
            <person name="Cheng J."/>
            <person name="Zhang Y."/>
            <person name="Shi Q."/>
            <person name="Xie Y."/>
            <person name="Shi X."/>
            <person name="Chang Y."/>
            <person name="Huang F."/>
            <person name="Chen Y."/>
            <person name="Hong S."/>
            <person name="Mi L."/>
            <person name="Sun Q."/>
            <person name="Zhang L."/>
            <person name="Zhou B."/>
            <person name="Peng R."/>
            <person name="Zhang X."/>
            <person name="Liu F."/>
        </authorList>
    </citation>
    <scope>NUCLEOTIDE SEQUENCE [LARGE SCALE GENOMIC DNA]</scope>
    <source>
        <strain evidence="4">cv. PA1801</strain>
    </source>
</reference>
<proteinExistence type="predicted"/>
<evidence type="ECO:0000259" key="1">
    <source>
        <dbReference type="Pfam" id="PF00078"/>
    </source>
</evidence>
<dbReference type="InterPro" id="IPR000477">
    <property type="entry name" value="RT_dom"/>
</dbReference>
<dbReference type="PANTHER" id="PTHR24559">
    <property type="entry name" value="TRANSPOSON TY3-I GAG-POL POLYPROTEIN"/>
    <property type="match status" value="1"/>
</dbReference>
<dbReference type="InterPro" id="IPR005162">
    <property type="entry name" value="Retrotrans_gag_dom"/>
</dbReference>
<dbReference type="Pfam" id="PF00078">
    <property type="entry name" value="RVT_1"/>
    <property type="match status" value="1"/>
</dbReference>
<protein>
    <submittedName>
        <fullName evidence="3">DNA/RNA polymerases superfamily protein</fullName>
    </submittedName>
</protein>
<dbReference type="InterPro" id="IPR043502">
    <property type="entry name" value="DNA/RNA_pol_sf"/>
</dbReference>
<evidence type="ECO:0000259" key="2">
    <source>
        <dbReference type="Pfam" id="PF03732"/>
    </source>
</evidence>
<feature type="domain" description="Reverse transcriptase" evidence="1">
    <location>
        <begin position="296"/>
        <end position="428"/>
    </location>
</feature>
<dbReference type="EMBL" id="SMMG02000002">
    <property type="protein sequence ID" value="KAA3484930.1"/>
    <property type="molecule type" value="Genomic_DNA"/>
</dbReference>
<dbReference type="AlphaFoldDB" id="A0A5B6WSR6"/>
<keyword evidence="4" id="KW-1185">Reference proteome</keyword>
<comment type="caution">
    <text evidence="3">The sequence shown here is derived from an EMBL/GenBank/DDBJ whole genome shotgun (WGS) entry which is preliminary data.</text>
</comment>
<dbReference type="Proteomes" id="UP000325315">
    <property type="component" value="Unassembled WGS sequence"/>
</dbReference>
<evidence type="ECO:0000313" key="3">
    <source>
        <dbReference type="EMBL" id="KAA3484930.1"/>
    </source>
</evidence>
<dbReference type="InterPro" id="IPR021109">
    <property type="entry name" value="Peptidase_aspartic_dom_sf"/>
</dbReference>
<gene>
    <name evidence="3" type="ORF">EPI10_006982</name>
</gene>
<evidence type="ECO:0000313" key="4">
    <source>
        <dbReference type="Proteomes" id="UP000325315"/>
    </source>
</evidence>
<sequence>MWSEHLLLMRVSKSLQMRLYCRPCYEFFERVVSSQSGANSRGTIAERLRLSRVKLLRGIAGTTLTVAEPTVGGKLLCHMWDYFLEAFQKKYVGVRYTEARRLEFIELRQGIMSMADYEAEFLRLSRYALGMLANEQDKCARFEFGLRSDFMMQVAPLQERVFEALVEKTKIYEEPALLYAARLYAAKHLEDNDVTDVIAGTFTIDGIPYFTLISNGSTHSYVSCMMAKKLGIRLEETISDVTVLNLLGQFVQVNKIYKRCPLQVQGEMFRADLMELPFGEFSFILGIDWLTPVLYVKKNDGSMRLYINYRQLNKLAMKSKYPLSRIDDLFNQFRGATIFSKIDLRSRYYKLQVKEVDVPKIAFGTRYGHYKFLAMPFSLTTAPTAFMDLMNWFFQPYLDLFVVVFIDDILIYSKSELEHEEHLRRFVEGFSLIAAPMTKLLKKTTLFKWTDDLGKITWSIVMYPILVLDGVDARREGYSLHFERHWVELLKDYDCTIEYHPRRANTVEHALSRKSMLEFCVPSDLELRQPILREAHSSSYAMHLGVKAEHQFPSGLFQSIQVPQWKWKRITMDFVSGLPLTLSKNDSIWVIVYRLMKFAHFLPSDGQFERVIQILEDMLRGCVIKFRGFTLEEGIEIWS</sequence>
<dbReference type="Pfam" id="PF08284">
    <property type="entry name" value="RVP_2"/>
    <property type="match status" value="1"/>
</dbReference>
<dbReference type="InterPro" id="IPR043128">
    <property type="entry name" value="Rev_trsase/Diguanyl_cyclase"/>
</dbReference>
<accession>A0A5B6WSR6</accession>
<feature type="domain" description="Retrotransposon gag" evidence="2">
    <location>
        <begin position="68"/>
        <end position="147"/>
    </location>
</feature>
<dbReference type="SUPFAM" id="SSF50630">
    <property type="entry name" value="Acid proteases"/>
    <property type="match status" value="1"/>
</dbReference>
<dbReference type="InterPro" id="IPR053134">
    <property type="entry name" value="RNA-dir_DNA_polymerase"/>
</dbReference>
<dbReference type="PANTHER" id="PTHR24559:SF447">
    <property type="entry name" value="RNA-DIRECTED DNA POLYMERASE HOMOLOG"/>
    <property type="match status" value="1"/>
</dbReference>
<dbReference type="Pfam" id="PF03732">
    <property type="entry name" value="Retrotrans_gag"/>
    <property type="match status" value="1"/>
</dbReference>
<organism evidence="3 4">
    <name type="scientific">Gossypium australe</name>
    <dbReference type="NCBI Taxonomy" id="47621"/>
    <lineage>
        <taxon>Eukaryota</taxon>
        <taxon>Viridiplantae</taxon>
        <taxon>Streptophyta</taxon>
        <taxon>Embryophyta</taxon>
        <taxon>Tracheophyta</taxon>
        <taxon>Spermatophyta</taxon>
        <taxon>Magnoliopsida</taxon>
        <taxon>eudicotyledons</taxon>
        <taxon>Gunneridae</taxon>
        <taxon>Pentapetalae</taxon>
        <taxon>rosids</taxon>
        <taxon>malvids</taxon>
        <taxon>Malvales</taxon>
        <taxon>Malvaceae</taxon>
        <taxon>Malvoideae</taxon>
        <taxon>Gossypium</taxon>
    </lineage>
</organism>